<sequence>MAGLDLVCGPAEPLVESGHSYKLMERLGSGGQAEVYKAVRQSGGVSSAPVTLKVFRPSGDRPIDAQYRSWDKGDAVLMDLGSRNVPGICRRIDAFYGAPPRQTGAPLADHQVPYQVLEYLPGQDLRELLVNRNRGPIDAVGVLRTIAGVLNAMHRPGSPDIHPSLHMDIKPANVIVLPSGEARVIDFTGSRYSAPSHMTTISYTPESAGPEAREGRVGPSYDVHGFGAVAFYLVTGVQPRSDSPQAPTADANGWANLRRHPVVESDPRLREHLLAPLSDQPRDRPPTSDLFRWIDYLAELMRASRAPGLGVDWGGVAADSTVRVPTQAHAAPASAPIPAVAPTAPIPTTRRLGVDRDRDRTKVASAPVSPPAPTSPAAPPPPSGRFGRGTATPTHRPHDEPDTQISGPTHHDEDQPPPPPPRPWFGREGKLGALSSGGELSMVGLLFFFVCWGIWALSNLRENFLGHILVLLLWIVLGIAVFAAARAIGTLLLVRWLGRTRESARLSHLASGAFLVYAGIYLLGQVTWITSTLEWISNLF</sequence>
<gene>
    <name evidence="10" type="ordered locus">Snas_5442</name>
</gene>
<evidence type="ECO:0000256" key="4">
    <source>
        <dbReference type="ARBA" id="ARBA00022741"/>
    </source>
</evidence>
<feature type="domain" description="Protein kinase" evidence="9">
    <location>
        <begin position="21"/>
        <end position="297"/>
    </location>
</feature>
<keyword evidence="2 10" id="KW-0723">Serine/threonine-protein kinase</keyword>
<keyword evidence="8" id="KW-0472">Membrane</keyword>
<name>D3PVV3_STANL</name>
<feature type="compositionally biased region" description="Low complexity" evidence="7">
    <location>
        <begin position="327"/>
        <end position="349"/>
    </location>
</feature>
<feature type="compositionally biased region" description="Basic and acidic residues" evidence="7">
    <location>
        <begin position="352"/>
        <end position="362"/>
    </location>
</feature>
<organism evidence="10 11">
    <name type="scientific">Stackebrandtia nassauensis (strain DSM 44728 / CIP 108903 / NRRL B-16338 / NBRC 102104 / LLR-40K-21)</name>
    <dbReference type="NCBI Taxonomy" id="446470"/>
    <lineage>
        <taxon>Bacteria</taxon>
        <taxon>Bacillati</taxon>
        <taxon>Actinomycetota</taxon>
        <taxon>Actinomycetes</taxon>
        <taxon>Glycomycetales</taxon>
        <taxon>Glycomycetaceae</taxon>
        <taxon>Stackebrandtia</taxon>
    </lineage>
</organism>
<accession>D3PVV3</accession>
<feature type="compositionally biased region" description="Pro residues" evidence="7">
    <location>
        <begin position="368"/>
        <end position="383"/>
    </location>
</feature>
<dbReference type="InterPro" id="IPR000719">
    <property type="entry name" value="Prot_kinase_dom"/>
</dbReference>
<evidence type="ECO:0000313" key="11">
    <source>
        <dbReference type="Proteomes" id="UP000000844"/>
    </source>
</evidence>
<dbReference type="OrthoDB" id="5171567at2"/>
<dbReference type="HOGENOM" id="CLU_504223_0_0_11"/>
<evidence type="ECO:0000256" key="8">
    <source>
        <dbReference type="SAM" id="Phobius"/>
    </source>
</evidence>
<keyword evidence="3" id="KW-0808">Transferase</keyword>
<evidence type="ECO:0000256" key="6">
    <source>
        <dbReference type="ARBA" id="ARBA00022840"/>
    </source>
</evidence>
<keyword evidence="8" id="KW-0812">Transmembrane</keyword>
<evidence type="ECO:0000256" key="5">
    <source>
        <dbReference type="ARBA" id="ARBA00022777"/>
    </source>
</evidence>
<feature type="region of interest" description="Disordered" evidence="7">
    <location>
        <begin position="327"/>
        <end position="428"/>
    </location>
</feature>
<evidence type="ECO:0000256" key="3">
    <source>
        <dbReference type="ARBA" id="ARBA00022679"/>
    </source>
</evidence>
<dbReference type="Proteomes" id="UP000000844">
    <property type="component" value="Chromosome"/>
</dbReference>
<evidence type="ECO:0000259" key="9">
    <source>
        <dbReference type="PROSITE" id="PS50011"/>
    </source>
</evidence>
<dbReference type="PANTHER" id="PTHR43289:SF6">
    <property type="entry name" value="SERINE_THREONINE-PROTEIN KINASE NEKL-3"/>
    <property type="match status" value="1"/>
</dbReference>
<evidence type="ECO:0000313" key="10">
    <source>
        <dbReference type="EMBL" id="ADD45074.1"/>
    </source>
</evidence>
<dbReference type="AlphaFoldDB" id="D3PVV3"/>
<dbReference type="RefSeq" id="WP_013020645.1">
    <property type="nucleotide sequence ID" value="NC_013947.1"/>
</dbReference>
<feature type="transmembrane region" description="Helical" evidence="8">
    <location>
        <begin position="464"/>
        <end position="494"/>
    </location>
</feature>
<evidence type="ECO:0000256" key="7">
    <source>
        <dbReference type="SAM" id="MobiDB-lite"/>
    </source>
</evidence>
<evidence type="ECO:0000256" key="1">
    <source>
        <dbReference type="ARBA" id="ARBA00012513"/>
    </source>
</evidence>
<dbReference type="eggNOG" id="COG0515">
    <property type="taxonomic scope" value="Bacteria"/>
</dbReference>
<dbReference type="PROSITE" id="PS50011">
    <property type="entry name" value="PROTEIN_KINASE_DOM"/>
    <property type="match status" value="1"/>
</dbReference>
<dbReference type="KEGG" id="sna:Snas_5442"/>
<dbReference type="EMBL" id="CP001778">
    <property type="protein sequence ID" value="ADD45074.1"/>
    <property type="molecule type" value="Genomic_DNA"/>
</dbReference>
<dbReference type="GO" id="GO:0004674">
    <property type="term" value="F:protein serine/threonine kinase activity"/>
    <property type="evidence" value="ECO:0007669"/>
    <property type="project" value="UniProtKB-KW"/>
</dbReference>
<dbReference type="SUPFAM" id="SSF56112">
    <property type="entry name" value="Protein kinase-like (PK-like)"/>
    <property type="match status" value="1"/>
</dbReference>
<keyword evidence="4" id="KW-0547">Nucleotide-binding</keyword>
<dbReference type="SMART" id="SM00220">
    <property type="entry name" value="S_TKc"/>
    <property type="match status" value="1"/>
</dbReference>
<keyword evidence="8" id="KW-1133">Transmembrane helix</keyword>
<dbReference type="GO" id="GO:0005524">
    <property type="term" value="F:ATP binding"/>
    <property type="evidence" value="ECO:0007669"/>
    <property type="project" value="UniProtKB-KW"/>
</dbReference>
<feature type="transmembrane region" description="Helical" evidence="8">
    <location>
        <begin position="440"/>
        <end position="458"/>
    </location>
</feature>
<keyword evidence="11" id="KW-1185">Reference proteome</keyword>
<dbReference type="Pfam" id="PF00069">
    <property type="entry name" value="Pkinase"/>
    <property type="match status" value="1"/>
</dbReference>
<proteinExistence type="predicted"/>
<keyword evidence="6" id="KW-0067">ATP-binding</keyword>
<dbReference type="Gene3D" id="1.10.510.10">
    <property type="entry name" value="Transferase(Phosphotransferase) domain 1"/>
    <property type="match status" value="1"/>
</dbReference>
<dbReference type="PANTHER" id="PTHR43289">
    <property type="entry name" value="MITOGEN-ACTIVATED PROTEIN KINASE KINASE KINASE 20-RELATED"/>
    <property type="match status" value="1"/>
</dbReference>
<evidence type="ECO:0000256" key="2">
    <source>
        <dbReference type="ARBA" id="ARBA00022527"/>
    </source>
</evidence>
<reference evidence="10 11" key="1">
    <citation type="journal article" date="2009" name="Stand. Genomic Sci.">
        <title>Complete genome sequence of Stackebrandtia nassauensis type strain (LLR-40K-21).</title>
        <authorList>
            <person name="Munk C."/>
            <person name="Lapidus A."/>
            <person name="Copeland A."/>
            <person name="Jando M."/>
            <person name="Mayilraj S."/>
            <person name="Glavina Del Rio T."/>
            <person name="Nolan M."/>
            <person name="Chen F."/>
            <person name="Lucas S."/>
            <person name="Tice H."/>
            <person name="Cheng J.F."/>
            <person name="Han C."/>
            <person name="Detter J.C."/>
            <person name="Bruce D."/>
            <person name="Goodwin L."/>
            <person name="Chain P."/>
            <person name="Pitluck S."/>
            <person name="Goker M."/>
            <person name="Ovchinikova G."/>
            <person name="Pati A."/>
            <person name="Ivanova N."/>
            <person name="Mavromatis K."/>
            <person name="Chen A."/>
            <person name="Palaniappan K."/>
            <person name="Land M."/>
            <person name="Hauser L."/>
            <person name="Chang Y.J."/>
            <person name="Jeffries C.D."/>
            <person name="Bristow J."/>
            <person name="Eisen J.A."/>
            <person name="Markowitz V."/>
            <person name="Hugenholtz P."/>
            <person name="Kyrpides N.C."/>
            <person name="Klenk H.P."/>
        </authorList>
    </citation>
    <scope>NUCLEOTIDE SEQUENCE [LARGE SCALE GENOMIC DNA]</scope>
    <source>
        <strain evidence="11">DSM 44728 / CIP 108903 / NRRL B-16338 / NBRC 102104 / LLR-40K-21</strain>
    </source>
</reference>
<dbReference type="EC" id="2.7.11.1" evidence="1"/>
<feature type="transmembrane region" description="Helical" evidence="8">
    <location>
        <begin position="506"/>
        <end position="530"/>
    </location>
</feature>
<protein>
    <recommendedName>
        <fullName evidence="1">non-specific serine/threonine protein kinase</fullName>
        <ecNumber evidence="1">2.7.11.1</ecNumber>
    </recommendedName>
</protein>
<dbReference type="STRING" id="446470.Snas_5442"/>
<dbReference type="InterPro" id="IPR011009">
    <property type="entry name" value="Kinase-like_dom_sf"/>
</dbReference>
<keyword evidence="5 10" id="KW-0418">Kinase</keyword>